<evidence type="ECO:0000313" key="3">
    <source>
        <dbReference type="Proteomes" id="UP001362999"/>
    </source>
</evidence>
<dbReference type="Pfam" id="PF00856">
    <property type="entry name" value="SET"/>
    <property type="match status" value="1"/>
</dbReference>
<name>A0AAW0EAK1_9AGAR</name>
<evidence type="ECO:0000313" key="2">
    <source>
        <dbReference type="EMBL" id="KAK7061310.1"/>
    </source>
</evidence>
<dbReference type="InterPro" id="IPR053185">
    <property type="entry name" value="SET_domain_protein"/>
</dbReference>
<dbReference type="PROSITE" id="PS50280">
    <property type="entry name" value="SET"/>
    <property type="match status" value="1"/>
</dbReference>
<organism evidence="2 3">
    <name type="scientific">Favolaschia claudopus</name>
    <dbReference type="NCBI Taxonomy" id="2862362"/>
    <lineage>
        <taxon>Eukaryota</taxon>
        <taxon>Fungi</taxon>
        <taxon>Dikarya</taxon>
        <taxon>Basidiomycota</taxon>
        <taxon>Agaricomycotina</taxon>
        <taxon>Agaricomycetes</taxon>
        <taxon>Agaricomycetidae</taxon>
        <taxon>Agaricales</taxon>
        <taxon>Marasmiineae</taxon>
        <taxon>Mycenaceae</taxon>
        <taxon>Favolaschia</taxon>
    </lineage>
</organism>
<dbReference type="InterPro" id="IPR001214">
    <property type="entry name" value="SET_dom"/>
</dbReference>
<dbReference type="SMART" id="SM00317">
    <property type="entry name" value="SET"/>
    <property type="match status" value="1"/>
</dbReference>
<protein>
    <submittedName>
        <fullName evidence="2">ER lumen protein-retaining receptor</fullName>
    </submittedName>
</protein>
<evidence type="ECO:0000259" key="1">
    <source>
        <dbReference type="PROSITE" id="PS50280"/>
    </source>
</evidence>
<accession>A0AAW0EAK1</accession>
<gene>
    <name evidence="2" type="ORF">R3P38DRAFT_3488969</name>
</gene>
<feature type="domain" description="SET" evidence="1">
    <location>
        <begin position="119"/>
        <end position="289"/>
    </location>
</feature>
<dbReference type="CDD" id="cd20071">
    <property type="entry name" value="SET_SMYD"/>
    <property type="match status" value="1"/>
</dbReference>
<reference evidence="2 3" key="1">
    <citation type="journal article" date="2024" name="J Genomics">
        <title>Draft genome sequencing and assembly of Favolaschia claudopus CIRM-BRFM 2984 isolated from oak limbs.</title>
        <authorList>
            <person name="Navarro D."/>
            <person name="Drula E."/>
            <person name="Chaduli D."/>
            <person name="Cazenave R."/>
            <person name="Ahrendt S."/>
            <person name="Wang J."/>
            <person name="Lipzen A."/>
            <person name="Daum C."/>
            <person name="Barry K."/>
            <person name="Grigoriev I.V."/>
            <person name="Favel A."/>
            <person name="Rosso M.N."/>
            <person name="Martin F."/>
        </authorList>
    </citation>
    <scope>NUCLEOTIDE SEQUENCE [LARGE SCALE GENOMIC DNA]</scope>
    <source>
        <strain evidence="2 3">CIRM-BRFM 2984</strain>
    </source>
</reference>
<keyword evidence="2" id="KW-0675">Receptor</keyword>
<sequence length="481" mass="53196">MKRGFLNHPRPTGNVSTCVPPANSRIENMVSLPIGKDPNVVQLPFDKFATWISEVSEIPALTFSESDPHKGSPQDALIIITTLPIGAPHDEPVSECVFHPGSKEVVMAIPNFPRPLLRPKAVAFRLGPAPGKGLGLFSTRALKMGELIHCERPLLVGATSIPSYAPASFTREMFIQHYLNESEQYFQVAVNRMRPADKAAFMALANSHTRDGSGPIMGIIRTNALTISGLRPGVTDPSKDYSGICEVMSRLNHSCSANTCPRFDLPSFSFRLYAVRDIAEGEELTYSYVDPLASAAQRQQGLRPYDLVCTCAACTDPATSDPRRAAIKTFSPDTVKWALDPQLPDNWLIRQCLDQLVRITKEGMGHNPQCFFATKTIMEAYICLGDAEQASKWAVKLFQQIWTEGYDDEFATPSEFKALVDPKNVAVYTDHLLWRTRFDPAAYGGLQIYQLASEMSRSDDVDTVQVFVGPYSLTLDRVLSN</sequence>
<dbReference type="InterPro" id="IPR046341">
    <property type="entry name" value="SET_dom_sf"/>
</dbReference>
<dbReference type="Proteomes" id="UP001362999">
    <property type="component" value="Unassembled WGS sequence"/>
</dbReference>
<dbReference type="EMBL" id="JAWWNJ010000002">
    <property type="protein sequence ID" value="KAK7061310.1"/>
    <property type="molecule type" value="Genomic_DNA"/>
</dbReference>
<dbReference type="PANTHER" id="PTHR47332:SF4">
    <property type="entry name" value="SET DOMAIN-CONTAINING PROTEIN 5"/>
    <property type="match status" value="1"/>
</dbReference>
<keyword evidence="3" id="KW-1185">Reference proteome</keyword>
<dbReference type="PANTHER" id="PTHR47332">
    <property type="entry name" value="SET DOMAIN-CONTAINING PROTEIN 5"/>
    <property type="match status" value="1"/>
</dbReference>
<comment type="caution">
    <text evidence="2">The sequence shown here is derived from an EMBL/GenBank/DDBJ whole genome shotgun (WGS) entry which is preliminary data.</text>
</comment>
<dbReference type="AlphaFoldDB" id="A0AAW0EAK1"/>
<dbReference type="SUPFAM" id="SSF82199">
    <property type="entry name" value="SET domain"/>
    <property type="match status" value="1"/>
</dbReference>
<dbReference type="Gene3D" id="2.170.270.10">
    <property type="entry name" value="SET domain"/>
    <property type="match status" value="1"/>
</dbReference>
<proteinExistence type="predicted"/>